<dbReference type="RefSeq" id="XP_026609487.1">
    <property type="nucleotide sequence ID" value="XM_026754129.1"/>
</dbReference>
<organism evidence="8 9">
    <name type="scientific">Aspergillus thermomutatus</name>
    <name type="common">Neosartorya pseudofischeri</name>
    <dbReference type="NCBI Taxonomy" id="41047"/>
    <lineage>
        <taxon>Eukaryota</taxon>
        <taxon>Fungi</taxon>
        <taxon>Dikarya</taxon>
        <taxon>Ascomycota</taxon>
        <taxon>Pezizomycotina</taxon>
        <taxon>Eurotiomycetes</taxon>
        <taxon>Eurotiomycetidae</taxon>
        <taxon>Eurotiales</taxon>
        <taxon>Aspergillaceae</taxon>
        <taxon>Aspergillus</taxon>
        <taxon>Aspergillus subgen. Fumigati</taxon>
    </lineage>
</organism>
<evidence type="ECO:0000256" key="3">
    <source>
        <dbReference type="ARBA" id="ARBA00023015"/>
    </source>
</evidence>
<dbReference type="InterPro" id="IPR001138">
    <property type="entry name" value="Zn2Cys6_DnaBD"/>
</dbReference>
<dbReference type="PANTHER" id="PTHR36206:SF16">
    <property type="entry name" value="TRANSCRIPTION FACTOR DOMAIN-CONTAINING PROTEIN-RELATED"/>
    <property type="match status" value="1"/>
</dbReference>
<dbReference type="Pfam" id="PF11951">
    <property type="entry name" value="Fungal_trans_2"/>
    <property type="match status" value="1"/>
</dbReference>
<dbReference type="GeneID" id="38122484"/>
<dbReference type="CDD" id="cd00067">
    <property type="entry name" value="GAL4"/>
    <property type="match status" value="1"/>
</dbReference>
<dbReference type="GO" id="GO:0008270">
    <property type="term" value="F:zinc ion binding"/>
    <property type="evidence" value="ECO:0007669"/>
    <property type="project" value="InterPro"/>
</dbReference>
<keyword evidence="3" id="KW-0805">Transcription regulation</keyword>
<keyword evidence="2" id="KW-0862">Zinc</keyword>
<keyword evidence="5" id="KW-0804">Transcription</keyword>
<evidence type="ECO:0000256" key="6">
    <source>
        <dbReference type="ARBA" id="ARBA00023242"/>
    </source>
</evidence>
<keyword evidence="6" id="KW-0539">Nucleus</keyword>
<dbReference type="AlphaFoldDB" id="A0A397G2M6"/>
<dbReference type="InterPro" id="IPR052360">
    <property type="entry name" value="Transcr_Regulatory_Proteins"/>
</dbReference>
<dbReference type="GO" id="GO:0003677">
    <property type="term" value="F:DNA binding"/>
    <property type="evidence" value="ECO:0007669"/>
    <property type="project" value="UniProtKB-KW"/>
</dbReference>
<dbReference type="VEuPathDB" id="FungiDB:CDV56_100510"/>
<dbReference type="SUPFAM" id="SSF57701">
    <property type="entry name" value="Zn2/Cys6 DNA-binding domain"/>
    <property type="match status" value="1"/>
</dbReference>
<dbReference type="OrthoDB" id="3172332at2759"/>
<gene>
    <name evidence="8" type="ORF">CDV56_100510</name>
</gene>
<reference evidence="8" key="1">
    <citation type="submission" date="2018-08" db="EMBL/GenBank/DDBJ databases">
        <title>Draft genome sequence of azole-resistant Aspergillus thermomutatus (Neosartorya pseudofischeri) strain HMR AF 39, isolated from a human nasal aspirate.</title>
        <authorList>
            <person name="Parent-Michaud M."/>
            <person name="Dufresne P.J."/>
            <person name="Fournier E."/>
            <person name="Martineau C."/>
            <person name="Moreira S."/>
            <person name="Perkins V."/>
            <person name="De Repentigny L."/>
            <person name="Dufresne S.F."/>
        </authorList>
    </citation>
    <scope>NUCLEOTIDE SEQUENCE [LARGE SCALE GENOMIC DNA]</scope>
    <source>
        <strain evidence="8">HMR AF 39</strain>
    </source>
</reference>
<dbReference type="Gene3D" id="4.10.240.10">
    <property type="entry name" value="Zn(2)-C6 fungal-type DNA-binding domain"/>
    <property type="match status" value="1"/>
</dbReference>
<dbReference type="STRING" id="41047.A0A397G2M6"/>
<protein>
    <recommendedName>
        <fullName evidence="7">Zn(2)-C6 fungal-type domain-containing protein</fullName>
    </recommendedName>
</protein>
<evidence type="ECO:0000313" key="8">
    <source>
        <dbReference type="EMBL" id="RHZ43093.1"/>
    </source>
</evidence>
<dbReference type="EMBL" id="NKHU02000527">
    <property type="protein sequence ID" value="RHZ43093.1"/>
    <property type="molecule type" value="Genomic_DNA"/>
</dbReference>
<dbReference type="GO" id="GO:0000981">
    <property type="term" value="F:DNA-binding transcription factor activity, RNA polymerase II-specific"/>
    <property type="evidence" value="ECO:0007669"/>
    <property type="project" value="InterPro"/>
</dbReference>
<keyword evidence="9" id="KW-1185">Reference proteome</keyword>
<evidence type="ECO:0000256" key="4">
    <source>
        <dbReference type="ARBA" id="ARBA00023125"/>
    </source>
</evidence>
<keyword evidence="1" id="KW-0479">Metal-binding</keyword>
<dbReference type="PANTHER" id="PTHR36206">
    <property type="entry name" value="ASPERCRYPTIN BIOSYNTHESIS CLUSTER-SPECIFIC TRANSCRIPTION REGULATOR ATNN-RELATED"/>
    <property type="match status" value="1"/>
</dbReference>
<feature type="domain" description="Zn(2)-C6 fungal-type" evidence="7">
    <location>
        <begin position="14"/>
        <end position="40"/>
    </location>
</feature>
<evidence type="ECO:0000256" key="2">
    <source>
        <dbReference type="ARBA" id="ARBA00022833"/>
    </source>
</evidence>
<dbReference type="Proteomes" id="UP000215305">
    <property type="component" value="Unassembled WGS sequence"/>
</dbReference>
<evidence type="ECO:0000256" key="5">
    <source>
        <dbReference type="ARBA" id="ARBA00023163"/>
    </source>
</evidence>
<comment type="caution">
    <text evidence="8">The sequence shown here is derived from an EMBL/GenBank/DDBJ whole genome shotgun (WGS) entry which is preliminary data.</text>
</comment>
<proteinExistence type="predicted"/>
<sequence length="539" mass="61509">MSKVCLRVAEAIPRIRKVKCDEGYPACRRCLSTGRTCDGYGIWGGGSSNRPRKPSTVTVNSALIPQPMSGFHLATSTSNEEGHYLQWFMERTGPKMSGSFFSEFWSGFVLQASMSEPAVLHAILALSSVHRQGILNDDGLNTWDEERMTVTRYSKAIHHLQTHFKAKDRTAFRIALTVCVLFIALELLRGHFESARIHLQQGLNLLEGSGLLKRTGHLLVGSSQEYVDDWIVQALSRLHIQLELLKQVHRGSFLRLQIPFLECQSVTFPSVKEAWSWLHHLMGTVFRLNGEVRERLCPEANPPAELLQRQRSIHENLAQWLNTYDTTIQVMQGRMPKDQIQIYGLLRTYHIMITIMAATCLYPGDEMVFDLHTDQFLEMITMLAHLWRFLSMYSAFGSRPAQFFMSRSIGDMGWIAPLYYTAIKCRVHRIRLHAIRLLEASFHREGFWDSRILAFVARKVMEMEEGDFYQLLDAADDFALHRPPGREDMLFPPLPESCRLSDVEVSLLGDPVGTISILCNQSGHRTDRRVCVASYEAAF</sequence>
<dbReference type="InterPro" id="IPR021858">
    <property type="entry name" value="Fun_TF"/>
</dbReference>
<evidence type="ECO:0000259" key="7">
    <source>
        <dbReference type="Pfam" id="PF00172"/>
    </source>
</evidence>
<accession>A0A397G2M6</accession>
<evidence type="ECO:0000256" key="1">
    <source>
        <dbReference type="ARBA" id="ARBA00022723"/>
    </source>
</evidence>
<dbReference type="Pfam" id="PF00172">
    <property type="entry name" value="Zn_clus"/>
    <property type="match status" value="1"/>
</dbReference>
<keyword evidence="4" id="KW-0238">DNA-binding</keyword>
<evidence type="ECO:0000313" key="9">
    <source>
        <dbReference type="Proteomes" id="UP000215305"/>
    </source>
</evidence>
<name>A0A397G2M6_ASPTH</name>
<dbReference type="InterPro" id="IPR036864">
    <property type="entry name" value="Zn2-C6_fun-type_DNA-bd_sf"/>
</dbReference>